<dbReference type="EMBL" id="RFLX01000005">
    <property type="protein sequence ID" value="RMI25310.1"/>
    <property type="molecule type" value="Genomic_DNA"/>
</dbReference>
<evidence type="ECO:0000256" key="1">
    <source>
        <dbReference type="SAM" id="SignalP"/>
    </source>
</evidence>
<keyword evidence="4" id="KW-1185">Reference proteome</keyword>
<evidence type="ECO:0000313" key="5">
    <source>
        <dbReference type="Proteomes" id="UP000278036"/>
    </source>
</evidence>
<accession>A0A3A9JLD7</accession>
<feature type="signal peptide" evidence="1">
    <location>
        <begin position="1"/>
        <end position="37"/>
    </location>
</feature>
<sequence>MYPAAAPRICHPFMGKNPMPRLLPLLLALLLATAAQAEVAPDAMRRGEEAAAAFVRQVPPTTPVAALPRLSNPATRPMLEALWNSEAVLAGRPQGEAGTQALQRWGDAGATMLRRYLGILQAGVNDQAELGRRIAAHQDELTRAFTFLLRVGTSVQQGARDRVSRLPEAQRRGPEVTQALERLGTGLAQISQGMLGLLRTQGLRPENSRAMAEALAQDLPLFRPLLTPQLRQAVAQSAAGVAPGLQDAPTREAVEQVRQMLAGAE</sequence>
<dbReference type="AlphaFoldDB" id="A0A3A9JLD7"/>
<proteinExistence type="predicted"/>
<dbReference type="Proteomes" id="UP000278036">
    <property type="component" value="Unassembled WGS sequence"/>
</dbReference>
<gene>
    <name evidence="2" type="ORF">D6Z83_25270</name>
    <name evidence="3" type="ORF">EBE87_09195</name>
</gene>
<dbReference type="EMBL" id="RAQU01000282">
    <property type="protein sequence ID" value="RKK01378.1"/>
    <property type="molecule type" value="Genomic_DNA"/>
</dbReference>
<evidence type="ECO:0000313" key="2">
    <source>
        <dbReference type="EMBL" id="RKK01378.1"/>
    </source>
</evidence>
<dbReference type="InParanoid" id="A0A3A9JLD7"/>
<organism evidence="2 5">
    <name type="scientific">Teichococcus wenyumeiae</name>
    <dbReference type="NCBI Taxonomy" id="2478470"/>
    <lineage>
        <taxon>Bacteria</taxon>
        <taxon>Pseudomonadati</taxon>
        <taxon>Pseudomonadota</taxon>
        <taxon>Alphaproteobacteria</taxon>
        <taxon>Acetobacterales</taxon>
        <taxon>Roseomonadaceae</taxon>
        <taxon>Roseomonas</taxon>
    </lineage>
</organism>
<feature type="chain" id="PRO_5017355590" evidence="1">
    <location>
        <begin position="38"/>
        <end position="265"/>
    </location>
</feature>
<comment type="caution">
    <text evidence="2">The sequence shown here is derived from an EMBL/GenBank/DDBJ whole genome shotgun (WGS) entry which is preliminary data.</text>
</comment>
<evidence type="ECO:0000313" key="4">
    <source>
        <dbReference type="Proteomes" id="UP000274097"/>
    </source>
</evidence>
<keyword evidence="1" id="KW-0732">Signal</keyword>
<name>A0A3A9JLD7_9PROT</name>
<protein>
    <submittedName>
        <fullName evidence="2">Uncharacterized protein</fullName>
    </submittedName>
</protein>
<dbReference type="Proteomes" id="UP000274097">
    <property type="component" value="Unassembled WGS sequence"/>
</dbReference>
<reference evidence="2 5" key="1">
    <citation type="submission" date="2018-09" db="EMBL/GenBank/DDBJ databases">
        <title>Roseomonas sp. nov., isolated from feces of Tibetan antelopes in the Qinghai-Tibet plateau, China.</title>
        <authorList>
            <person name="Tian Z."/>
        </authorList>
    </citation>
    <scope>NUCLEOTIDE SEQUENCE [LARGE SCALE GENOMIC DNA]</scope>
    <source>
        <strain evidence="3 4">Z23</strain>
        <strain evidence="2 5">Z24</strain>
    </source>
</reference>
<evidence type="ECO:0000313" key="3">
    <source>
        <dbReference type="EMBL" id="RMI25310.1"/>
    </source>
</evidence>